<protein>
    <submittedName>
        <fullName evidence="1">Uncharacterized protein</fullName>
    </submittedName>
</protein>
<organism evidence="1">
    <name type="scientific">marine metagenome</name>
    <dbReference type="NCBI Taxonomy" id="408172"/>
    <lineage>
        <taxon>unclassified sequences</taxon>
        <taxon>metagenomes</taxon>
        <taxon>ecological metagenomes</taxon>
    </lineage>
</organism>
<gene>
    <name evidence="1" type="ORF">METZ01_LOCUS491645</name>
</gene>
<name>A0A383D2Z9_9ZZZZ</name>
<dbReference type="AlphaFoldDB" id="A0A383D2Z9"/>
<dbReference type="EMBL" id="UINC01213837">
    <property type="protein sequence ID" value="SVE38791.1"/>
    <property type="molecule type" value="Genomic_DNA"/>
</dbReference>
<accession>A0A383D2Z9</accession>
<sequence length="43" mass="5067">MKKLKNIITGKDLNFDGKVDIKDKFIEAERKAEDQLQEIDLFK</sequence>
<feature type="non-terminal residue" evidence="1">
    <location>
        <position position="43"/>
    </location>
</feature>
<proteinExistence type="predicted"/>
<reference evidence="1" key="1">
    <citation type="submission" date="2018-05" db="EMBL/GenBank/DDBJ databases">
        <authorList>
            <person name="Lanie J.A."/>
            <person name="Ng W.-L."/>
            <person name="Kazmierczak K.M."/>
            <person name="Andrzejewski T.M."/>
            <person name="Davidsen T.M."/>
            <person name="Wayne K.J."/>
            <person name="Tettelin H."/>
            <person name="Glass J.I."/>
            <person name="Rusch D."/>
            <person name="Podicherti R."/>
            <person name="Tsui H.-C.T."/>
            <person name="Winkler M.E."/>
        </authorList>
    </citation>
    <scope>NUCLEOTIDE SEQUENCE</scope>
</reference>
<evidence type="ECO:0000313" key="1">
    <source>
        <dbReference type="EMBL" id="SVE38791.1"/>
    </source>
</evidence>